<reference evidence="2" key="2">
    <citation type="submission" date="2018-11" db="EMBL/GenBank/DDBJ databases">
        <title>Trombidioid mite genomics.</title>
        <authorList>
            <person name="Dong X."/>
        </authorList>
    </citation>
    <scope>NUCLEOTIDE SEQUENCE</scope>
    <source>
        <strain evidence="2">UoL-WK</strain>
    </source>
</reference>
<name>A0A3S3S848_9ACAR</name>
<gene>
    <name evidence="4" type="ORF">B4U79_18048</name>
    <name evidence="3" type="ORF">B4U79_18050</name>
    <name evidence="2" type="ORF">B4U79_18082</name>
</gene>
<dbReference type="EMBL" id="NCKU01001784">
    <property type="protein sequence ID" value="RWS11267.1"/>
    <property type="molecule type" value="Genomic_DNA"/>
</dbReference>
<dbReference type="SUPFAM" id="SSF51230">
    <property type="entry name" value="Single hybrid motif"/>
    <property type="match status" value="1"/>
</dbReference>
<dbReference type="CDD" id="cd06849">
    <property type="entry name" value="lipoyl_domain"/>
    <property type="match status" value="1"/>
</dbReference>
<feature type="domain" description="Lipoyl-binding" evidence="1">
    <location>
        <begin position="13"/>
        <end position="55"/>
    </location>
</feature>
<keyword evidence="5" id="KW-1185">Reference proteome</keyword>
<dbReference type="OrthoDB" id="6513535at2759"/>
<accession>A0A3S3S848</accession>
<proteinExistence type="predicted"/>
<dbReference type="EMBL" id="NCKU01002079">
    <property type="protein sequence ID" value="RWS10486.1"/>
    <property type="molecule type" value="Genomic_DNA"/>
</dbReference>
<reference evidence="2 5" key="1">
    <citation type="journal article" date="2018" name="Gigascience">
        <title>Genomes of trombidid mites reveal novel predicted allergens and laterally-transferred genes associated with secondary metabolism.</title>
        <authorList>
            <person name="Dong X."/>
            <person name="Chaisiri K."/>
            <person name="Xia D."/>
            <person name="Armstrong S.D."/>
            <person name="Fang Y."/>
            <person name="Donnelly M.J."/>
            <person name="Kadowaki T."/>
            <person name="McGarry J.W."/>
            <person name="Darby A.C."/>
            <person name="Makepeace B.L."/>
        </authorList>
    </citation>
    <scope>NUCLEOTIDE SEQUENCE [LARGE SCALE GENOMIC DNA]</scope>
    <source>
        <strain evidence="2">UoL-WK</strain>
    </source>
</reference>
<dbReference type="EMBL" id="NCKU01001792">
    <property type="protein sequence ID" value="RWS11246.1"/>
    <property type="molecule type" value="Genomic_DNA"/>
</dbReference>
<dbReference type="InterPro" id="IPR011053">
    <property type="entry name" value="Single_hybrid_motif"/>
</dbReference>
<evidence type="ECO:0000313" key="4">
    <source>
        <dbReference type="EMBL" id="RWS11267.1"/>
    </source>
</evidence>
<organism evidence="2 5">
    <name type="scientific">Dinothrombium tinctorium</name>
    <dbReference type="NCBI Taxonomy" id="1965070"/>
    <lineage>
        <taxon>Eukaryota</taxon>
        <taxon>Metazoa</taxon>
        <taxon>Ecdysozoa</taxon>
        <taxon>Arthropoda</taxon>
        <taxon>Chelicerata</taxon>
        <taxon>Arachnida</taxon>
        <taxon>Acari</taxon>
        <taxon>Acariformes</taxon>
        <taxon>Trombidiformes</taxon>
        <taxon>Prostigmata</taxon>
        <taxon>Anystina</taxon>
        <taxon>Parasitengona</taxon>
        <taxon>Trombidioidea</taxon>
        <taxon>Trombidiidae</taxon>
        <taxon>Dinothrombium</taxon>
    </lineage>
</organism>
<dbReference type="InterPro" id="IPR000089">
    <property type="entry name" value="Biotin_lipoyl"/>
</dbReference>
<dbReference type="Pfam" id="PF00364">
    <property type="entry name" value="Biotin_lipoyl"/>
    <property type="match status" value="1"/>
</dbReference>
<protein>
    <recommendedName>
        <fullName evidence="1">Lipoyl-binding domain-containing protein</fullName>
    </recommendedName>
</protein>
<dbReference type="AlphaFoldDB" id="A0A3S3S848"/>
<evidence type="ECO:0000259" key="1">
    <source>
        <dbReference type="Pfam" id="PF00364"/>
    </source>
</evidence>
<dbReference type="STRING" id="1965070.A0A3S3S848"/>
<comment type="caution">
    <text evidence="2">The sequence shown here is derived from an EMBL/GenBank/DDBJ whole genome shotgun (WGS) entry which is preliminary data.</text>
</comment>
<evidence type="ECO:0000313" key="2">
    <source>
        <dbReference type="EMBL" id="RWS10486.1"/>
    </source>
</evidence>
<evidence type="ECO:0000313" key="3">
    <source>
        <dbReference type="EMBL" id="RWS11246.1"/>
    </source>
</evidence>
<dbReference type="Gene3D" id="2.40.50.100">
    <property type="match status" value="1"/>
</dbReference>
<evidence type="ECO:0000313" key="5">
    <source>
        <dbReference type="Proteomes" id="UP000285301"/>
    </source>
</evidence>
<dbReference type="Proteomes" id="UP000285301">
    <property type="component" value="Unassembled WGS sequence"/>
</dbReference>
<sequence length="73" mass="8254">MSVSQKSINEVKVVSVPQLAESISEGDLRWEKAVGDTVSEDEVIAEVETDKYKESLPLFFFVKILKKLKLIKL</sequence>